<keyword evidence="4" id="KW-1185">Reference proteome</keyword>
<reference evidence="3 4" key="1">
    <citation type="submission" date="2021-12" db="EMBL/GenBank/DDBJ databases">
        <title>High titer production of polyol ester of fatty acids by Rhodotorula paludigena BS15 towards product separation-free biomass refinery.</title>
        <authorList>
            <person name="Mano J."/>
            <person name="Ono H."/>
            <person name="Tanaka T."/>
            <person name="Naito K."/>
            <person name="Sushida H."/>
            <person name="Ike M."/>
            <person name="Tokuyasu K."/>
            <person name="Kitaoka M."/>
        </authorList>
    </citation>
    <scope>NUCLEOTIDE SEQUENCE [LARGE SCALE GENOMIC DNA]</scope>
    <source>
        <strain evidence="3 4">BS15</strain>
    </source>
</reference>
<accession>A0AAV5GMG4</accession>
<dbReference type="Proteomes" id="UP001342314">
    <property type="component" value="Unassembled WGS sequence"/>
</dbReference>
<evidence type="ECO:0000313" key="4">
    <source>
        <dbReference type="Proteomes" id="UP001342314"/>
    </source>
</evidence>
<proteinExistence type="predicted"/>
<gene>
    <name evidence="3" type="ORF">Rhopal_004419-T1</name>
</gene>
<evidence type="ECO:0000256" key="1">
    <source>
        <dbReference type="SAM" id="MobiDB-lite"/>
    </source>
</evidence>
<feature type="signal peptide" evidence="2">
    <location>
        <begin position="1"/>
        <end position="28"/>
    </location>
</feature>
<dbReference type="AlphaFoldDB" id="A0AAV5GMG4"/>
<name>A0AAV5GMG4_9BASI</name>
<protein>
    <recommendedName>
        <fullName evidence="5">Proteophosphoglycan 5</fullName>
    </recommendedName>
</protein>
<feature type="region of interest" description="Disordered" evidence="1">
    <location>
        <begin position="175"/>
        <end position="197"/>
    </location>
</feature>
<feature type="chain" id="PRO_5043842735" description="Proteophosphoglycan 5" evidence="2">
    <location>
        <begin position="29"/>
        <end position="301"/>
    </location>
</feature>
<keyword evidence="2" id="KW-0732">Signal</keyword>
<evidence type="ECO:0000256" key="2">
    <source>
        <dbReference type="SAM" id="SignalP"/>
    </source>
</evidence>
<dbReference type="EMBL" id="BQKY01000008">
    <property type="protein sequence ID" value="GJN91398.1"/>
    <property type="molecule type" value="Genomic_DNA"/>
</dbReference>
<sequence>MPASASPFRSFLLVALVCLCVFATLASATHANPVELHAHLSSPARTPLTPERALRALVRARQVVPASPASLAASAAARDARDTVRQLVKLEEELRVHGDELGRGAERVRRALLSARAADVAAEEGQAIHDNLYLILRALSSTSIRRARRTASTPGGSAESNSEAIVPLRPAAADDAPRLPAASPSPVPQPSGASVTKRSLPLREAAAPSSALLSTLTLLHARTSPLRALLPALPAAQRDALVALLDEVGTEVESLAAAVVGDTAELGQEVLGGPTRTIGVAQREREVEEVRELVRLLSTVA</sequence>
<evidence type="ECO:0000313" key="3">
    <source>
        <dbReference type="EMBL" id="GJN91398.1"/>
    </source>
</evidence>
<organism evidence="3 4">
    <name type="scientific">Rhodotorula paludigena</name>
    <dbReference type="NCBI Taxonomy" id="86838"/>
    <lineage>
        <taxon>Eukaryota</taxon>
        <taxon>Fungi</taxon>
        <taxon>Dikarya</taxon>
        <taxon>Basidiomycota</taxon>
        <taxon>Pucciniomycotina</taxon>
        <taxon>Microbotryomycetes</taxon>
        <taxon>Sporidiobolales</taxon>
        <taxon>Sporidiobolaceae</taxon>
        <taxon>Rhodotorula</taxon>
    </lineage>
</organism>
<evidence type="ECO:0008006" key="5">
    <source>
        <dbReference type="Google" id="ProtNLM"/>
    </source>
</evidence>
<comment type="caution">
    <text evidence="3">The sequence shown here is derived from an EMBL/GenBank/DDBJ whole genome shotgun (WGS) entry which is preliminary data.</text>
</comment>